<evidence type="ECO:0000256" key="1">
    <source>
        <dbReference type="SAM" id="MobiDB-lite"/>
    </source>
</evidence>
<name>A0A5S9NTI5_9GAMM</name>
<evidence type="ECO:0000313" key="3">
    <source>
        <dbReference type="Proteomes" id="UP000434580"/>
    </source>
</evidence>
<dbReference type="Proteomes" id="UP000434580">
    <property type="component" value="Unassembled WGS sequence"/>
</dbReference>
<accession>A0A5S9NTI5</accession>
<feature type="compositionally biased region" description="Basic and acidic residues" evidence="1">
    <location>
        <begin position="15"/>
        <end position="30"/>
    </location>
</feature>
<dbReference type="AlphaFoldDB" id="A0A5S9NTI5"/>
<gene>
    <name evidence="2" type="ORF">DPBNPPHM_03027</name>
</gene>
<evidence type="ECO:0000313" key="2">
    <source>
        <dbReference type="EMBL" id="CAA0091483.1"/>
    </source>
</evidence>
<proteinExistence type="predicted"/>
<sequence length="329" mass="37314">MIVHSLGTSANTDLHMPKVKSEASKNRDAPYQKPTPSSEELALKEALHTPCDMDEELEIFLKHIFERQDLMSQPENLDTKIYAIYSQASNRKGMKLSDFKRFYIDLWRLLRSDPQLSSATFQYTDLKLSDVINTIEAKRKLPIEIYSDFLYFHLGVLSPQYRVYANVCLDRTPEFIAWVLQHKQQNPNHQICGIKLASPLLERADSVVFFCVNREAAMQLTQAMTHLIGVFEKSIPAMTTRIQDGIGISIGAEPDQIRTGLATNELMIPVGATVCQSFGTIRAQLIKGAALNYNENKQHYGDSFESFKRFVVAAFRGYGLDPSKKPQNE</sequence>
<protein>
    <submittedName>
        <fullName evidence="2">Uncharacterized protein</fullName>
    </submittedName>
</protein>
<organism evidence="2 3">
    <name type="scientific">BD1-7 clade bacterium</name>
    <dbReference type="NCBI Taxonomy" id="2029982"/>
    <lineage>
        <taxon>Bacteria</taxon>
        <taxon>Pseudomonadati</taxon>
        <taxon>Pseudomonadota</taxon>
        <taxon>Gammaproteobacteria</taxon>
        <taxon>Cellvibrionales</taxon>
        <taxon>Spongiibacteraceae</taxon>
        <taxon>BD1-7 clade</taxon>
    </lineage>
</organism>
<reference evidence="2 3" key="1">
    <citation type="submission" date="2019-11" db="EMBL/GenBank/DDBJ databases">
        <authorList>
            <person name="Holert J."/>
        </authorList>
    </citation>
    <scope>NUCLEOTIDE SEQUENCE [LARGE SCALE GENOMIC DNA]</scope>
    <source>
        <strain evidence="2">BC5_2</strain>
    </source>
</reference>
<feature type="compositionally biased region" description="Polar residues" evidence="1">
    <location>
        <begin position="1"/>
        <end position="12"/>
    </location>
</feature>
<dbReference type="EMBL" id="CACSII010000002">
    <property type="protein sequence ID" value="CAA0091483.1"/>
    <property type="molecule type" value="Genomic_DNA"/>
</dbReference>
<feature type="region of interest" description="Disordered" evidence="1">
    <location>
        <begin position="1"/>
        <end position="39"/>
    </location>
</feature>